<dbReference type="GO" id="GO:0004797">
    <property type="term" value="F:thymidine kinase activity"/>
    <property type="evidence" value="ECO:0007669"/>
    <property type="project" value="UniProtKB-EC"/>
</dbReference>
<dbReference type="SUPFAM" id="SSF52540">
    <property type="entry name" value="P-loop containing nucleoside triphosphate hydrolases"/>
    <property type="match status" value="1"/>
</dbReference>
<comment type="similarity">
    <text evidence="1 12">Belongs to the thymidine kinase family.</text>
</comment>
<dbReference type="GO" id="GO:0042802">
    <property type="term" value="F:identical protein binding"/>
    <property type="evidence" value="ECO:0007669"/>
    <property type="project" value="UniProtKB-ARBA"/>
</dbReference>
<evidence type="ECO:0000256" key="9">
    <source>
        <dbReference type="ARBA" id="ARBA00046642"/>
    </source>
</evidence>
<evidence type="ECO:0000256" key="8">
    <source>
        <dbReference type="ARBA" id="ARBA00022840"/>
    </source>
</evidence>
<comment type="caution">
    <text evidence="14">The sequence shown here is derived from an EMBL/GenBank/DDBJ whole genome shotgun (WGS) entry which is preliminary data.</text>
</comment>
<keyword evidence="8 11" id="KW-0067">ATP-binding</keyword>
<evidence type="ECO:0000256" key="7">
    <source>
        <dbReference type="ARBA" id="ARBA00022833"/>
    </source>
</evidence>
<name>A0AA36G4Y4_9BILA</name>
<dbReference type="EMBL" id="CATQJA010002657">
    <property type="protein sequence ID" value="CAJ0579604.1"/>
    <property type="molecule type" value="Genomic_DNA"/>
</dbReference>
<evidence type="ECO:0000256" key="5">
    <source>
        <dbReference type="ARBA" id="ARBA00022741"/>
    </source>
</evidence>
<evidence type="ECO:0000256" key="11">
    <source>
        <dbReference type="RuleBase" id="RU000544"/>
    </source>
</evidence>
<evidence type="ECO:0000256" key="13">
    <source>
        <dbReference type="SAM" id="MobiDB-lite"/>
    </source>
</evidence>
<protein>
    <recommendedName>
        <fullName evidence="11">Thymidine kinase</fullName>
        <ecNumber evidence="11">2.7.1.21</ecNumber>
    </recommendedName>
</protein>
<dbReference type="Pfam" id="PF00265">
    <property type="entry name" value="TK"/>
    <property type="match status" value="1"/>
</dbReference>
<dbReference type="AlphaFoldDB" id="A0AA36G4Y4"/>
<dbReference type="Gene3D" id="3.30.60.20">
    <property type="match status" value="1"/>
</dbReference>
<dbReference type="Gene3D" id="3.40.50.300">
    <property type="entry name" value="P-loop containing nucleotide triphosphate hydrolases"/>
    <property type="match status" value="1"/>
</dbReference>
<organism evidence="14 15">
    <name type="scientific">Mesorhabditis spiculigera</name>
    <dbReference type="NCBI Taxonomy" id="96644"/>
    <lineage>
        <taxon>Eukaryota</taxon>
        <taxon>Metazoa</taxon>
        <taxon>Ecdysozoa</taxon>
        <taxon>Nematoda</taxon>
        <taxon>Chromadorea</taxon>
        <taxon>Rhabditida</taxon>
        <taxon>Rhabditina</taxon>
        <taxon>Rhabditomorpha</taxon>
        <taxon>Rhabditoidea</taxon>
        <taxon>Rhabditidae</taxon>
        <taxon>Mesorhabditinae</taxon>
        <taxon>Mesorhabditis</taxon>
    </lineage>
</organism>
<dbReference type="Proteomes" id="UP001177023">
    <property type="component" value="Unassembled WGS sequence"/>
</dbReference>
<keyword evidence="2 11" id="KW-0237">DNA synthesis</keyword>
<evidence type="ECO:0000256" key="1">
    <source>
        <dbReference type="ARBA" id="ARBA00007587"/>
    </source>
</evidence>
<gene>
    <name evidence="14" type="ORF">MSPICULIGERA_LOCUS17816</name>
</gene>
<evidence type="ECO:0000256" key="3">
    <source>
        <dbReference type="ARBA" id="ARBA00022679"/>
    </source>
</evidence>
<feature type="region of interest" description="Disordered" evidence="13">
    <location>
        <begin position="198"/>
        <end position="229"/>
    </location>
</feature>
<dbReference type="PANTHER" id="PTHR11441:SF0">
    <property type="entry name" value="THYMIDINE KINASE, CYTOSOLIC"/>
    <property type="match status" value="1"/>
</dbReference>
<keyword evidence="3 11" id="KW-0808">Transferase</keyword>
<keyword evidence="7" id="KW-0862">Zinc</keyword>
<dbReference type="GO" id="GO:0005524">
    <property type="term" value="F:ATP binding"/>
    <property type="evidence" value="ECO:0007669"/>
    <property type="project" value="UniProtKB-KW"/>
</dbReference>
<evidence type="ECO:0000256" key="10">
    <source>
        <dbReference type="ARBA" id="ARBA00048113"/>
    </source>
</evidence>
<dbReference type="GO" id="GO:0071897">
    <property type="term" value="P:DNA biosynthetic process"/>
    <property type="evidence" value="ECO:0007669"/>
    <property type="project" value="UniProtKB-KW"/>
</dbReference>
<dbReference type="InterPro" id="IPR001267">
    <property type="entry name" value="Thymidine_kinase"/>
</dbReference>
<keyword evidence="4" id="KW-0479">Metal-binding</keyword>
<dbReference type="EC" id="2.7.1.21" evidence="11"/>
<evidence type="ECO:0000313" key="14">
    <source>
        <dbReference type="EMBL" id="CAJ0579604.1"/>
    </source>
</evidence>
<sequence>MSKPLSQPGSIALIYGPMYSGKTTELLRLVQRQELAGKRCVLIKYKADTRYDDESVITHDSKKGSCQTYKADRLADVAPRIFSPDVDVIGIDEGQFYPDLAETSERLAKNGKIVIVAALNARFDRKPFEQVSLLIAYANEHHFLTAVCDCGVDATFTFREASDVEEVLIGGKKEYSACCRMCYYRKEKAMHDAENIELPGTKPAKKPRLSNQLSPFKPDFASKSPVPAN</sequence>
<dbReference type="InterPro" id="IPR027417">
    <property type="entry name" value="P-loop_NTPase"/>
</dbReference>
<accession>A0AA36G4Y4</accession>
<comment type="catalytic activity">
    <reaction evidence="10">
        <text>thymidine + ATP = dTMP + ADP + H(+)</text>
        <dbReference type="Rhea" id="RHEA:19129"/>
        <dbReference type="ChEBI" id="CHEBI:15378"/>
        <dbReference type="ChEBI" id="CHEBI:17748"/>
        <dbReference type="ChEBI" id="CHEBI:30616"/>
        <dbReference type="ChEBI" id="CHEBI:63528"/>
        <dbReference type="ChEBI" id="CHEBI:456216"/>
        <dbReference type="EC" id="2.7.1.21"/>
    </reaction>
    <physiologicalReaction direction="left-to-right" evidence="10">
        <dbReference type="Rhea" id="RHEA:19130"/>
    </physiologicalReaction>
</comment>
<evidence type="ECO:0000256" key="4">
    <source>
        <dbReference type="ARBA" id="ARBA00022723"/>
    </source>
</evidence>
<proteinExistence type="inferred from homology"/>
<comment type="subunit">
    <text evidence="9">Homotetramer. Tetramerization from dimerization is induced by ATP and increases catalytic efficiency due to a high affinity for thymidine. Tetramerization is inhibited by phosphorylation at Ser-13. Interacts (via the KEN box) with FZR1.</text>
</comment>
<evidence type="ECO:0000256" key="6">
    <source>
        <dbReference type="ARBA" id="ARBA00022777"/>
    </source>
</evidence>
<dbReference type="GO" id="GO:0046872">
    <property type="term" value="F:metal ion binding"/>
    <property type="evidence" value="ECO:0007669"/>
    <property type="project" value="UniProtKB-KW"/>
</dbReference>
<dbReference type="PANTHER" id="PTHR11441">
    <property type="entry name" value="THYMIDINE KINASE"/>
    <property type="match status" value="1"/>
</dbReference>
<feature type="non-terminal residue" evidence="14">
    <location>
        <position position="1"/>
    </location>
</feature>
<keyword evidence="15" id="KW-1185">Reference proteome</keyword>
<reference evidence="14" key="1">
    <citation type="submission" date="2023-06" db="EMBL/GenBank/DDBJ databases">
        <authorList>
            <person name="Delattre M."/>
        </authorList>
    </citation>
    <scope>NUCLEOTIDE SEQUENCE</scope>
    <source>
        <strain evidence="14">AF72</strain>
    </source>
</reference>
<keyword evidence="6 11" id="KW-0418">Kinase</keyword>
<dbReference type="FunFam" id="3.40.50.300:FF:001270">
    <property type="entry name" value="Thymidine kinase"/>
    <property type="match status" value="1"/>
</dbReference>
<dbReference type="SUPFAM" id="SSF57716">
    <property type="entry name" value="Glucocorticoid receptor-like (DNA-binding domain)"/>
    <property type="match status" value="1"/>
</dbReference>
<evidence type="ECO:0000256" key="12">
    <source>
        <dbReference type="RuleBase" id="RU004165"/>
    </source>
</evidence>
<evidence type="ECO:0000313" key="15">
    <source>
        <dbReference type="Proteomes" id="UP001177023"/>
    </source>
</evidence>
<keyword evidence="5 11" id="KW-0547">Nucleotide-binding</keyword>
<dbReference type="GO" id="GO:0046104">
    <property type="term" value="P:thymidine metabolic process"/>
    <property type="evidence" value="ECO:0007669"/>
    <property type="project" value="TreeGrafter"/>
</dbReference>
<evidence type="ECO:0000256" key="2">
    <source>
        <dbReference type="ARBA" id="ARBA00022634"/>
    </source>
</evidence>